<proteinExistence type="inferred from homology"/>
<dbReference type="Pfam" id="PF00395">
    <property type="entry name" value="SLH"/>
    <property type="match status" value="1"/>
</dbReference>
<dbReference type="Gene3D" id="2.60.40.10">
    <property type="entry name" value="Immunoglobulins"/>
    <property type="match status" value="2"/>
</dbReference>
<dbReference type="InterPro" id="IPR013783">
    <property type="entry name" value="Ig-like_fold"/>
</dbReference>
<evidence type="ECO:0000256" key="3">
    <source>
        <dbReference type="SAM" id="SignalP"/>
    </source>
</evidence>
<sequence>MKKFWHIALSSLLLAAVLIPCFSTETAASITGNAEGNTLTSLDRSYKFNFTNQEKPGYQSVTYDVLKGGAPLYDSSVGYGFVNETSAMPPREVHIATITSDGTGFYITEPVFFAEPSQEKANYNNYGMAFRIQAPPGAYSVYVKTTSDAADTTVAVSGMQTSRLLGGGSWDSAKLVPRKYIVEARGKEWKYTYVNGRDYLDIEIEPNKTMIPVGIEEIVLQPILPVQREDGTLPTIFTLGDSTVKSYIFNETPMSGWGQVIDPMFNLRKVNVINYSMGGRSFKSAYTEGRLNDILMSGKIGDYLFIQFGHNDESTDELRRFGRGATEAMYETYIKEIYLPAIRARGMIPVLVTPMSRVRGDAAPGYVYTNSFMNRKFPDIMKRSAQESGVTLIDLNSESIKYYNEIGVEATTAIVMSIEAGETPGMTSGGSYANGHPSNKVDGTHFKEALAKQFARIIVTELVKMGQAGDTTSAALASYLKEEVASAALTGGWSEVFTEMAGDTTTGEDAYYRNQIEKLIQLKVMSKDAQGNFYPDMAMTVSEFVVSISKLMNVEESTFAGYPNGELSREVMGAILDDAYHAKFTSKPKYMTDYNGASEAPGDPCYDPYLDPASNCVMYYPLVSWEQITDTAQIAPHLVSKVKDAYELGLIRSEKGISRGKMVNGTELEPQLTVPREKAAKTLYFMWVLLQAIDVENDVLPNTPPVTTQSSYIDGQYLNVNTPTFTWSFSDADAGDAQRAYQVQGSTDNWQTTAFDTGEVIETRTSYEASAMQDNDNWSIRIRTMDTRGAWSEWAYRRLAIDTTAPTAKVVYSTVAMTNHDVIATIEPNEQVTITNNNGASSYTFSQNGSFTFEFMDRAGNTGTVVASVNNIDKTAPTLRIVLDKTKLLPVNHQLETVNASIYADDGMSGIDSVVLASITSNEPDDGLGGGDKPNDIQGAEYGTLDTSFMLRAERAANGSGRVYTITYTATDKAGNETTVSVTVTVPR</sequence>
<evidence type="ECO:0000313" key="5">
    <source>
        <dbReference type="EMBL" id="RCW46370.1"/>
    </source>
</evidence>
<dbReference type="Pfam" id="PF25788">
    <property type="entry name" value="Ig_Rha78A_N"/>
    <property type="match status" value="1"/>
</dbReference>
<reference evidence="5 6" key="1">
    <citation type="submission" date="2018-07" db="EMBL/GenBank/DDBJ databases">
        <title>Genomic Encyclopedia of Type Strains, Phase III (KMG-III): the genomes of soil and plant-associated and newly described type strains.</title>
        <authorList>
            <person name="Whitman W."/>
        </authorList>
    </citation>
    <scope>NUCLEOTIDE SEQUENCE [LARGE SCALE GENOMIC DNA]</scope>
    <source>
        <strain evidence="5 6">CECT 7506</strain>
    </source>
</reference>
<evidence type="ECO:0000256" key="2">
    <source>
        <dbReference type="ARBA" id="ARBA00022801"/>
    </source>
</evidence>
<keyword evidence="2" id="KW-0378">Hydrolase</keyword>
<feature type="chain" id="PRO_5016696491" evidence="3">
    <location>
        <begin position="28"/>
        <end position="988"/>
    </location>
</feature>
<dbReference type="PANTHER" id="PTHR43695:SF1">
    <property type="entry name" value="RHAMNOGALACTURONAN ACETYLESTERASE"/>
    <property type="match status" value="1"/>
</dbReference>
<dbReference type="Proteomes" id="UP000252415">
    <property type="component" value="Unassembled WGS sequence"/>
</dbReference>
<gene>
    <name evidence="5" type="ORF">DFP97_10912</name>
</gene>
<evidence type="ECO:0000256" key="1">
    <source>
        <dbReference type="ARBA" id="ARBA00008668"/>
    </source>
</evidence>
<comment type="similarity">
    <text evidence="1">Belongs to the 'GDSL' lipolytic enzyme family.</text>
</comment>
<dbReference type="PANTHER" id="PTHR43695">
    <property type="entry name" value="PUTATIVE (AFU_ORTHOLOGUE AFUA_2G17250)-RELATED"/>
    <property type="match status" value="1"/>
</dbReference>
<comment type="caution">
    <text evidence="5">The sequence shown here is derived from an EMBL/GenBank/DDBJ whole genome shotgun (WGS) entry which is preliminary data.</text>
</comment>
<dbReference type="InterPro" id="IPR036514">
    <property type="entry name" value="SGNH_hydro_sf"/>
</dbReference>
<dbReference type="InterPro" id="IPR001087">
    <property type="entry name" value="GDSL"/>
</dbReference>
<accession>A0A368VWU1</accession>
<evidence type="ECO:0000313" key="6">
    <source>
        <dbReference type="Proteomes" id="UP000252415"/>
    </source>
</evidence>
<name>A0A368VWU1_9BACL</name>
<dbReference type="EMBL" id="QPJD01000009">
    <property type="protein sequence ID" value="RCW46370.1"/>
    <property type="molecule type" value="Genomic_DNA"/>
</dbReference>
<dbReference type="InterPro" id="IPR037459">
    <property type="entry name" value="RhgT-like"/>
</dbReference>
<dbReference type="Pfam" id="PF00657">
    <property type="entry name" value="Lipase_GDSL"/>
    <property type="match status" value="1"/>
</dbReference>
<dbReference type="Gene3D" id="3.40.50.1110">
    <property type="entry name" value="SGNH hydrolase"/>
    <property type="match status" value="1"/>
</dbReference>
<keyword evidence="6" id="KW-1185">Reference proteome</keyword>
<dbReference type="RefSeq" id="WP_245976273.1">
    <property type="nucleotide sequence ID" value="NZ_QPJD01000009.1"/>
</dbReference>
<dbReference type="AlphaFoldDB" id="A0A368VWU1"/>
<protein>
    <submittedName>
        <fullName evidence="5">Lysophospholipase L1-like esterase</fullName>
    </submittedName>
</protein>
<evidence type="ECO:0000259" key="4">
    <source>
        <dbReference type="Pfam" id="PF00395"/>
    </source>
</evidence>
<feature type="signal peptide" evidence="3">
    <location>
        <begin position="1"/>
        <end position="27"/>
    </location>
</feature>
<keyword evidence="3" id="KW-0732">Signal</keyword>
<feature type="domain" description="SLH" evidence="4">
    <location>
        <begin position="509"/>
        <end position="540"/>
    </location>
</feature>
<dbReference type="SUPFAM" id="SSF52266">
    <property type="entry name" value="SGNH hydrolase"/>
    <property type="match status" value="1"/>
</dbReference>
<dbReference type="InterPro" id="IPR001119">
    <property type="entry name" value="SLH_dom"/>
</dbReference>
<organism evidence="5 6">
    <name type="scientific">Paenibacillus prosopidis</name>
    <dbReference type="NCBI Taxonomy" id="630520"/>
    <lineage>
        <taxon>Bacteria</taxon>
        <taxon>Bacillati</taxon>
        <taxon>Bacillota</taxon>
        <taxon>Bacilli</taxon>
        <taxon>Bacillales</taxon>
        <taxon>Paenibacillaceae</taxon>
        <taxon>Paenibacillus</taxon>
    </lineage>
</organism>
<dbReference type="GO" id="GO:0016787">
    <property type="term" value="F:hydrolase activity"/>
    <property type="evidence" value="ECO:0007669"/>
    <property type="project" value="UniProtKB-KW"/>
</dbReference>